<comment type="similarity">
    <text evidence="4 11">Belongs to the dihydroorotate dehydrogenase family. Type 2 subfamily.</text>
</comment>
<dbReference type="GO" id="GO:0106430">
    <property type="term" value="F:dihydroorotate dehydrogenase (quinone) activity"/>
    <property type="evidence" value="ECO:0007669"/>
    <property type="project" value="UniProtKB-EC"/>
</dbReference>
<feature type="binding site" evidence="11">
    <location>
        <begin position="127"/>
        <end position="131"/>
    </location>
    <ligand>
        <name>substrate</name>
    </ligand>
</feature>
<evidence type="ECO:0000256" key="9">
    <source>
        <dbReference type="ARBA" id="ARBA00023136"/>
    </source>
</evidence>
<sequence>MDIYQVAIRPILFNLLNADPEWLHSSTIRSLQWLANNSTRPPASLVNKRLQQSLCLSDRRLEQTLFGLNFPNPVGLAAGFDKDGVATKIWSSFGFGFAEVGTVTFHAQPGNPRPRLFRLPLDRAALNRMGFNNSGAAAMAARLTESKQYQTSSIPIGINLGKSKVTPLEEAKHDYLNSFRLLKELGDYFVVNVSSPNTPGLRSLQDAPMLSSILEALQQENNTQKPIFVKIAPDLEWEAIADIISLVETYNLTGIIATNTTIRRDGLKTQVIAQTGKSPQQEAGGISGAPLRDRSTEIIRFIWQQTQGKMPIIGVGGIFTPEDAWEKITAGACLIQVYTGWIYSGPMMVRRILEGLLAKLEKTGLNSISEAVGLEVKSKN</sequence>
<dbReference type="InterPro" id="IPR001295">
    <property type="entry name" value="Dihydroorotate_DH_CS"/>
</dbReference>
<comment type="subunit">
    <text evidence="11">Monomer.</text>
</comment>
<feature type="binding site" evidence="11">
    <location>
        <position position="258"/>
    </location>
    <ligand>
        <name>FMN</name>
        <dbReference type="ChEBI" id="CHEBI:58210"/>
    </ligand>
</feature>
<dbReference type="Gene3D" id="3.20.20.70">
    <property type="entry name" value="Aldolase class I"/>
    <property type="match status" value="1"/>
</dbReference>
<organism evidence="13 14">
    <name type="scientific">Chlorogloeopsis fritschii PCC 6912</name>
    <dbReference type="NCBI Taxonomy" id="211165"/>
    <lineage>
        <taxon>Bacteria</taxon>
        <taxon>Bacillati</taxon>
        <taxon>Cyanobacteriota</taxon>
        <taxon>Cyanophyceae</taxon>
        <taxon>Nostocales</taxon>
        <taxon>Chlorogloeopsidaceae</taxon>
        <taxon>Chlorogloeopsis</taxon>
    </lineage>
</organism>
<proteinExistence type="inferred from homology"/>
<dbReference type="NCBIfam" id="NF003650">
    <property type="entry name" value="PRK05286.2-3"/>
    <property type="match status" value="1"/>
</dbReference>
<evidence type="ECO:0000256" key="10">
    <source>
        <dbReference type="ARBA" id="ARBA00048639"/>
    </source>
</evidence>
<feature type="binding site" evidence="11">
    <location>
        <position position="192"/>
    </location>
    <ligand>
        <name>substrate</name>
    </ligand>
</feature>
<feature type="binding site" evidence="11">
    <location>
        <begin position="259"/>
        <end position="260"/>
    </location>
    <ligand>
        <name>substrate</name>
    </ligand>
</feature>
<comment type="cofactor">
    <cofactor evidence="11">
        <name>FMN</name>
        <dbReference type="ChEBI" id="CHEBI:58210"/>
    </cofactor>
    <text evidence="11">Binds 1 FMN per subunit.</text>
</comment>
<dbReference type="NCBIfam" id="NF003652">
    <property type="entry name" value="PRK05286.2-5"/>
    <property type="match status" value="1"/>
</dbReference>
<evidence type="ECO:0000256" key="4">
    <source>
        <dbReference type="ARBA" id="ARBA00005359"/>
    </source>
</evidence>
<evidence type="ECO:0000256" key="3">
    <source>
        <dbReference type="ARBA" id="ARBA00005161"/>
    </source>
</evidence>
<keyword evidence="7 11" id="KW-0665">Pyrimidine biosynthesis</keyword>
<dbReference type="CDD" id="cd04738">
    <property type="entry name" value="DHOD_2_like"/>
    <property type="match status" value="1"/>
</dbReference>
<keyword evidence="5 11" id="KW-0285">Flavoprotein</keyword>
<dbReference type="SUPFAM" id="SSF51395">
    <property type="entry name" value="FMN-linked oxidoreductases"/>
    <property type="match status" value="1"/>
</dbReference>
<evidence type="ECO:0000256" key="5">
    <source>
        <dbReference type="ARBA" id="ARBA00022630"/>
    </source>
</evidence>
<evidence type="ECO:0000256" key="6">
    <source>
        <dbReference type="ARBA" id="ARBA00022643"/>
    </source>
</evidence>
<keyword evidence="9 11" id="KW-0472">Membrane</keyword>
<evidence type="ECO:0000256" key="1">
    <source>
        <dbReference type="ARBA" id="ARBA00003125"/>
    </source>
</evidence>
<dbReference type="NCBIfam" id="TIGR01036">
    <property type="entry name" value="pyrD_sub2"/>
    <property type="match status" value="1"/>
</dbReference>
<dbReference type="InterPro" id="IPR005720">
    <property type="entry name" value="Dihydroorotate_DH_cat"/>
</dbReference>
<accession>A0A433NFH0</accession>
<evidence type="ECO:0000259" key="12">
    <source>
        <dbReference type="Pfam" id="PF01180"/>
    </source>
</evidence>
<keyword evidence="8 11" id="KW-0560">Oxidoreductase</keyword>
<dbReference type="PROSITE" id="PS00911">
    <property type="entry name" value="DHODEHASE_1"/>
    <property type="match status" value="1"/>
</dbReference>
<keyword evidence="14" id="KW-1185">Reference proteome</keyword>
<dbReference type="OrthoDB" id="9802377at2"/>
<feature type="binding site" evidence="11">
    <location>
        <position position="82"/>
    </location>
    <ligand>
        <name>substrate</name>
    </ligand>
</feature>
<dbReference type="InterPro" id="IPR050074">
    <property type="entry name" value="DHO_dehydrogenase"/>
</dbReference>
<dbReference type="GO" id="GO:0006207">
    <property type="term" value="P:'de novo' pyrimidine nucleobase biosynthetic process"/>
    <property type="evidence" value="ECO:0007669"/>
    <property type="project" value="UniProtKB-UniRule"/>
</dbReference>
<feature type="binding site" evidence="11">
    <location>
        <position position="317"/>
    </location>
    <ligand>
        <name>FMN</name>
        <dbReference type="ChEBI" id="CHEBI:58210"/>
    </ligand>
</feature>
<evidence type="ECO:0000256" key="2">
    <source>
        <dbReference type="ARBA" id="ARBA00004370"/>
    </source>
</evidence>
<protein>
    <recommendedName>
        <fullName evidence="11">Dihydroorotate dehydrogenase (quinone)</fullName>
        <ecNumber evidence="11">1.3.5.2</ecNumber>
    </recommendedName>
    <alternativeName>
        <fullName evidence="11">DHOdehase</fullName>
        <shortName evidence="11">DHOD</shortName>
        <shortName evidence="11">DHODase</shortName>
    </alternativeName>
    <alternativeName>
        <fullName evidence="11">Dihydroorotate oxidase</fullName>
    </alternativeName>
</protein>
<dbReference type="Pfam" id="PF01180">
    <property type="entry name" value="DHO_dh"/>
    <property type="match status" value="1"/>
</dbReference>
<reference evidence="13 14" key="1">
    <citation type="journal article" date="2019" name="Genome Biol. Evol.">
        <title>Day and night: Metabolic profiles and evolutionary relationships of six axenic non-marine cyanobacteria.</title>
        <authorList>
            <person name="Will S.E."/>
            <person name="Henke P."/>
            <person name="Boedeker C."/>
            <person name="Huang S."/>
            <person name="Brinkmann H."/>
            <person name="Rohde M."/>
            <person name="Jarek M."/>
            <person name="Friedl T."/>
            <person name="Seufert S."/>
            <person name="Schumacher M."/>
            <person name="Overmann J."/>
            <person name="Neumann-Schaal M."/>
            <person name="Petersen J."/>
        </authorList>
    </citation>
    <scope>NUCLEOTIDE SEQUENCE [LARGE SCALE GENOMIC DNA]</scope>
    <source>
        <strain evidence="13 14">PCC 6912</strain>
    </source>
</reference>
<gene>
    <name evidence="11 13" type="primary">pyrD</name>
    <name evidence="13" type="ORF">PCC6912_29570</name>
</gene>
<dbReference type="PANTHER" id="PTHR48109">
    <property type="entry name" value="DIHYDROOROTATE DEHYDROGENASE (QUINONE), MITOCHONDRIAL-RELATED"/>
    <property type="match status" value="1"/>
</dbReference>
<feature type="active site" description="Nucleophile" evidence="11">
    <location>
        <position position="195"/>
    </location>
</feature>
<dbReference type="EC" id="1.3.5.2" evidence="11"/>
<dbReference type="NCBIfam" id="NF003651">
    <property type="entry name" value="PRK05286.2-4"/>
    <property type="match status" value="1"/>
</dbReference>
<dbReference type="AlphaFoldDB" id="A0A433NFH0"/>
<feature type="binding site" evidence="11">
    <location>
        <position position="288"/>
    </location>
    <ligand>
        <name>FMN</name>
        <dbReference type="ChEBI" id="CHEBI:58210"/>
    </ligand>
</feature>
<dbReference type="HAMAP" id="MF_00225">
    <property type="entry name" value="DHO_dh_type2"/>
    <property type="match status" value="1"/>
</dbReference>
<comment type="pathway">
    <text evidence="3 11">Pyrimidine metabolism; UMP biosynthesis via de novo pathway; orotate from (S)-dihydroorotate (quinone route): step 1/1.</text>
</comment>
<dbReference type="STRING" id="211165.GCA_000317285_02522"/>
<feature type="binding site" evidence="11">
    <location>
        <begin position="78"/>
        <end position="82"/>
    </location>
    <ligand>
        <name>FMN</name>
        <dbReference type="ChEBI" id="CHEBI:58210"/>
    </ligand>
</feature>
<dbReference type="PROSITE" id="PS00912">
    <property type="entry name" value="DHODEHASE_2"/>
    <property type="match status" value="1"/>
</dbReference>
<feature type="binding site" evidence="11">
    <location>
        <position position="197"/>
    </location>
    <ligand>
        <name>substrate</name>
    </ligand>
</feature>
<comment type="catalytic activity">
    <reaction evidence="10 11">
        <text>(S)-dihydroorotate + a quinone = orotate + a quinol</text>
        <dbReference type="Rhea" id="RHEA:30187"/>
        <dbReference type="ChEBI" id="CHEBI:24646"/>
        <dbReference type="ChEBI" id="CHEBI:30839"/>
        <dbReference type="ChEBI" id="CHEBI:30864"/>
        <dbReference type="ChEBI" id="CHEBI:132124"/>
        <dbReference type="EC" id="1.3.5.2"/>
    </reaction>
</comment>
<dbReference type="UniPathway" id="UPA00070">
    <property type="reaction ID" value="UER00946"/>
</dbReference>
<keyword evidence="11" id="KW-1003">Cell membrane</keyword>
<keyword evidence="6 11" id="KW-0288">FMN</keyword>
<dbReference type="InterPro" id="IPR005719">
    <property type="entry name" value="Dihydroorotate_DH_2"/>
</dbReference>
<dbReference type="PANTHER" id="PTHR48109:SF4">
    <property type="entry name" value="DIHYDROOROTATE DEHYDROGENASE (QUINONE), MITOCHONDRIAL"/>
    <property type="match status" value="1"/>
</dbReference>
<feature type="binding site" evidence="11">
    <location>
        <position position="102"/>
    </location>
    <ligand>
        <name>FMN</name>
        <dbReference type="ChEBI" id="CHEBI:58210"/>
    </ligand>
</feature>
<name>A0A433NFH0_CHLFR</name>
<feature type="binding site" evidence="11">
    <location>
        <position position="230"/>
    </location>
    <ligand>
        <name>FMN</name>
        <dbReference type="ChEBI" id="CHEBI:58210"/>
    </ligand>
</feature>
<comment type="caution">
    <text evidence="13">The sequence shown here is derived from an EMBL/GenBank/DDBJ whole genome shotgun (WGS) entry which is preliminary data.</text>
</comment>
<evidence type="ECO:0000256" key="7">
    <source>
        <dbReference type="ARBA" id="ARBA00022975"/>
    </source>
</evidence>
<dbReference type="GO" id="GO:0005886">
    <property type="term" value="C:plasma membrane"/>
    <property type="evidence" value="ECO:0007669"/>
    <property type="project" value="UniProtKB-SubCell"/>
</dbReference>
<evidence type="ECO:0000256" key="11">
    <source>
        <dbReference type="HAMAP-Rule" id="MF_00225"/>
    </source>
</evidence>
<dbReference type="GO" id="GO:0005737">
    <property type="term" value="C:cytoplasm"/>
    <property type="evidence" value="ECO:0007669"/>
    <property type="project" value="InterPro"/>
</dbReference>
<dbReference type="Proteomes" id="UP000268857">
    <property type="component" value="Unassembled WGS sequence"/>
</dbReference>
<dbReference type="InterPro" id="IPR013785">
    <property type="entry name" value="Aldolase_TIM"/>
</dbReference>
<feature type="binding site" evidence="11">
    <location>
        <position position="192"/>
    </location>
    <ligand>
        <name>FMN</name>
        <dbReference type="ChEBI" id="CHEBI:58210"/>
    </ligand>
</feature>
<evidence type="ECO:0000256" key="8">
    <source>
        <dbReference type="ARBA" id="ARBA00023002"/>
    </source>
</evidence>
<feature type="domain" description="Dihydroorotate dehydrogenase catalytic" evidence="12">
    <location>
        <begin position="61"/>
        <end position="360"/>
    </location>
</feature>
<comment type="function">
    <text evidence="1 11">Catalyzes the conversion of dihydroorotate to orotate with quinone as electron acceptor.</text>
</comment>
<dbReference type="GO" id="GO:0044205">
    <property type="term" value="P:'de novo' UMP biosynthetic process"/>
    <property type="evidence" value="ECO:0007669"/>
    <property type="project" value="UniProtKB-UniRule"/>
</dbReference>
<evidence type="ECO:0000313" key="14">
    <source>
        <dbReference type="Proteomes" id="UP000268857"/>
    </source>
</evidence>
<comment type="subcellular location">
    <subcellularLocation>
        <location evidence="11">Cell membrane</location>
        <topology evidence="11">Peripheral membrane protein</topology>
    </subcellularLocation>
    <subcellularLocation>
        <location evidence="2">Membrane</location>
    </subcellularLocation>
</comment>
<dbReference type="RefSeq" id="WP_016876257.1">
    <property type="nucleotide sequence ID" value="NZ_AJLN01000070.1"/>
</dbReference>
<feature type="binding site" evidence="11">
    <location>
        <position position="159"/>
    </location>
    <ligand>
        <name>FMN</name>
        <dbReference type="ChEBI" id="CHEBI:58210"/>
    </ligand>
</feature>
<evidence type="ECO:0000313" key="13">
    <source>
        <dbReference type="EMBL" id="RUR80935.1"/>
    </source>
</evidence>
<dbReference type="EMBL" id="RSCJ01000010">
    <property type="protein sequence ID" value="RUR80935.1"/>
    <property type="molecule type" value="Genomic_DNA"/>
</dbReference>
<feature type="binding site" evidence="11">
    <location>
        <begin position="338"/>
        <end position="339"/>
    </location>
    <ligand>
        <name>FMN</name>
        <dbReference type="ChEBI" id="CHEBI:58210"/>
    </ligand>
</feature>